<dbReference type="Proteomes" id="UP000189739">
    <property type="component" value="Unassembled WGS sequence"/>
</dbReference>
<dbReference type="RefSeq" id="WP_078345711.1">
    <property type="nucleotide sequence ID" value="NZ_MBTF01000001.1"/>
</dbReference>
<feature type="domain" description="MobA/VirD2-like nuclease" evidence="2">
    <location>
        <begin position="17"/>
        <end position="151"/>
    </location>
</feature>
<gene>
    <name evidence="3" type="ORF">BC343_00235</name>
</gene>
<dbReference type="InterPro" id="IPR005094">
    <property type="entry name" value="Endonuclease_MobA/VirD2"/>
</dbReference>
<name>A0A1S9PKS1_9SPHI</name>
<keyword evidence="4" id="KW-1185">Reference proteome</keyword>
<reference evidence="3 4" key="1">
    <citation type="submission" date="2016-07" db="EMBL/GenBank/DDBJ databases">
        <title>Genomic analysis of zinc-resistant bacterium Mucilaginibacter pedocola TBZ30.</title>
        <authorList>
            <person name="Huang J."/>
            <person name="Tang J."/>
        </authorList>
    </citation>
    <scope>NUCLEOTIDE SEQUENCE [LARGE SCALE GENOMIC DNA]</scope>
    <source>
        <strain evidence="3 4">TBZ30</strain>
    </source>
</reference>
<evidence type="ECO:0000259" key="2">
    <source>
        <dbReference type="Pfam" id="PF03432"/>
    </source>
</evidence>
<evidence type="ECO:0000313" key="4">
    <source>
        <dbReference type="Proteomes" id="UP000189739"/>
    </source>
</evidence>
<feature type="region of interest" description="Disordered" evidence="1">
    <location>
        <begin position="356"/>
        <end position="379"/>
    </location>
</feature>
<dbReference type="AlphaFoldDB" id="A0A1S9PKS1"/>
<comment type="caution">
    <text evidence="3">The sequence shown here is derived from an EMBL/GenBank/DDBJ whole genome shotgun (WGS) entry which is preliminary data.</text>
</comment>
<organism evidence="3 4">
    <name type="scientific">Mucilaginibacter pedocola</name>
    <dbReference type="NCBI Taxonomy" id="1792845"/>
    <lineage>
        <taxon>Bacteria</taxon>
        <taxon>Pseudomonadati</taxon>
        <taxon>Bacteroidota</taxon>
        <taxon>Sphingobacteriia</taxon>
        <taxon>Sphingobacteriales</taxon>
        <taxon>Sphingobacteriaceae</taxon>
        <taxon>Mucilaginibacter</taxon>
    </lineage>
</organism>
<dbReference type="Pfam" id="PF03432">
    <property type="entry name" value="Relaxase"/>
    <property type="match status" value="1"/>
</dbReference>
<evidence type="ECO:0000256" key="1">
    <source>
        <dbReference type="SAM" id="MobiDB-lite"/>
    </source>
</evidence>
<proteinExistence type="predicted"/>
<dbReference type="STRING" id="1792845.BC343_00235"/>
<sequence length="408" mass="46106">MVARIKTGKNLRGALHYNERKVTAGKAELILASGFAGNIEQLKFNQKLARFEKLISLKPSVKTNTVHISLNFDVKEKLEEETLQRIAMVYMDKIGFGDQPYLTYRHHDAAHDHLHVVTTNIQPKSSAINLHGIGWQRSEAARKAIEEEFDLVKAKGKQCKPEPAIKAIDIEKVSYGKIPTKRAISNTLNAVIDNYKFASLAELNAVLKQFNVAADRGAADSIMFQKRGLMYSLLDANGGKVGVPIKASSLYAKPTLHNLEKRFEKNRENRQEFKPSVKDRIDRVLQMHYLTRRAFTNALQKHGIAVLFRQSDMGQTYGITFVDHWKKAVFNGSELGKSYTAKAITDQFRPERTQQLTSNTLQMSKEPLSNDNGHRSTSNPLEALLAPIERSGPFLVKIQRRKKKKLNI</sequence>
<dbReference type="OrthoDB" id="915634at2"/>
<accession>A0A1S9PKS1</accession>
<protein>
    <submittedName>
        <fullName evidence="3">Relaxase</fullName>
    </submittedName>
</protein>
<dbReference type="EMBL" id="MBTF01000001">
    <property type="protein sequence ID" value="OOQ61544.1"/>
    <property type="molecule type" value="Genomic_DNA"/>
</dbReference>
<evidence type="ECO:0000313" key="3">
    <source>
        <dbReference type="EMBL" id="OOQ61544.1"/>
    </source>
</evidence>